<evidence type="ECO:0000313" key="9">
    <source>
        <dbReference type="EMBL" id="CAK8680270.1"/>
    </source>
</evidence>
<dbReference type="Gene3D" id="3.90.70.10">
    <property type="entry name" value="Cysteine proteinases"/>
    <property type="match status" value="1"/>
</dbReference>
<dbReference type="Pfam" id="PF00112">
    <property type="entry name" value="Peptidase_C1"/>
    <property type="match status" value="1"/>
</dbReference>
<evidence type="ECO:0000259" key="8">
    <source>
        <dbReference type="SMART" id="SM00848"/>
    </source>
</evidence>
<keyword evidence="2" id="KW-0645">Protease</keyword>
<dbReference type="CDD" id="cd02248">
    <property type="entry name" value="Peptidase_C1A"/>
    <property type="match status" value="1"/>
</dbReference>
<dbReference type="SUPFAM" id="SSF54001">
    <property type="entry name" value="Cysteine proteinases"/>
    <property type="match status" value="1"/>
</dbReference>
<keyword evidence="10" id="KW-1185">Reference proteome</keyword>
<dbReference type="InterPro" id="IPR038765">
    <property type="entry name" value="Papain-like_cys_pep_sf"/>
</dbReference>
<evidence type="ECO:0000256" key="1">
    <source>
        <dbReference type="ARBA" id="ARBA00008455"/>
    </source>
</evidence>
<keyword evidence="4" id="KW-0788">Thiol protease</keyword>
<evidence type="ECO:0000256" key="2">
    <source>
        <dbReference type="ARBA" id="ARBA00022670"/>
    </source>
</evidence>
<evidence type="ECO:0000256" key="6">
    <source>
        <dbReference type="ARBA" id="ARBA00023157"/>
    </source>
</evidence>
<sequence>MYRLMVYFIFYVYFTFSLPTAYLHENLFEEYVAQFKKPYRKGSEEYLYRYKNFLATLQRIKQRNFDEHKVLAFGDNKTKAVYRVNKFSDLSQQEFRGTYLSHISSEGTHATDESKLILQSDVTQLPDKFDWRTANVITAVKNQGKCGSCWAFSTVETIESAWAIATKRPIVLSPQQVIDCNSFGYGCAGGNPHETLSWLNKTMEKLVPESVYPYHHSMGKCLNENMAKVYVGVDDYMFHGCSKLCPSVERKMMIPALLKYGPLIVSVDATSWQDYMGGVIQHHCSHDQPNHAVQVVGYDMTGKIPFWIVRNSWGRDFGYDGYLRIKIGGNLCGVANSVAVVKSVFGPGS</sequence>
<comment type="similarity">
    <text evidence="1">Belongs to the peptidase C1 family.</text>
</comment>
<keyword evidence="5" id="KW-0865">Zymogen</keyword>
<dbReference type="InterPro" id="IPR013201">
    <property type="entry name" value="Prot_inhib_I29"/>
</dbReference>
<dbReference type="InterPro" id="IPR013128">
    <property type="entry name" value="Peptidase_C1A"/>
</dbReference>
<accession>A0ABP0FKS2</accession>
<organism evidence="9 10">
    <name type="scientific">Clavelina lepadiformis</name>
    <name type="common">Light-bulb sea squirt</name>
    <name type="synonym">Ascidia lepadiformis</name>
    <dbReference type="NCBI Taxonomy" id="159417"/>
    <lineage>
        <taxon>Eukaryota</taxon>
        <taxon>Metazoa</taxon>
        <taxon>Chordata</taxon>
        <taxon>Tunicata</taxon>
        <taxon>Ascidiacea</taxon>
        <taxon>Aplousobranchia</taxon>
        <taxon>Clavelinidae</taxon>
        <taxon>Clavelina</taxon>
    </lineage>
</organism>
<protein>
    <recommendedName>
        <fullName evidence="11">Cathepsin O</fullName>
    </recommendedName>
</protein>
<dbReference type="InterPro" id="IPR000169">
    <property type="entry name" value="Pept_cys_AS"/>
</dbReference>
<dbReference type="Proteomes" id="UP001642483">
    <property type="component" value="Unassembled WGS sequence"/>
</dbReference>
<dbReference type="InterPro" id="IPR000668">
    <property type="entry name" value="Peptidase_C1A_C"/>
</dbReference>
<evidence type="ECO:0008006" key="11">
    <source>
        <dbReference type="Google" id="ProtNLM"/>
    </source>
</evidence>
<dbReference type="SMART" id="SM00645">
    <property type="entry name" value="Pept_C1"/>
    <property type="match status" value="1"/>
</dbReference>
<dbReference type="Pfam" id="PF08246">
    <property type="entry name" value="Inhibitor_I29"/>
    <property type="match status" value="1"/>
</dbReference>
<dbReference type="InterPro" id="IPR039417">
    <property type="entry name" value="Peptidase_C1A_papain-like"/>
</dbReference>
<dbReference type="PROSITE" id="PS00139">
    <property type="entry name" value="THIOL_PROTEASE_CYS"/>
    <property type="match status" value="1"/>
</dbReference>
<feature type="domain" description="Peptidase C1A papain C-terminal" evidence="7">
    <location>
        <begin position="125"/>
        <end position="342"/>
    </location>
</feature>
<comment type="caution">
    <text evidence="9">The sequence shown here is derived from an EMBL/GenBank/DDBJ whole genome shotgun (WGS) entry which is preliminary data.</text>
</comment>
<dbReference type="EMBL" id="CAWYQH010000068">
    <property type="protein sequence ID" value="CAK8680270.1"/>
    <property type="molecule type" value="Genomic_DNA"/>
</dbReference>
<evidence type="ECO:0000256" key="5">
    <source>
        <dbReference type="ARBA" id="ARBA00023145"/>
    </source>
</evidence>
<keyword evidence="6" id="KW-1015">Disulfide bond</keyword>
<evidence type="ECO:0000256" key="4">
    <source>
        <dbReference type="ARBA" id="ARBA00022807"/>
    </source>
</evidence>
<feature type="domain" description="Cathepsin propeptide inhibitor" evidence="8">
    <location>
        <begin position="28"/>
        <end position="95"/>
    </location>
</feature>
<keyword evidence="3" id="KW-0378">Hydrolase</keyword>
<evidence type="ECO:0000256" key="3">
    <source>
        <dbReference type="ARBA" id="ARBA00022801"/>
    </source>
</evidence>
<proteinExistence type="inferred from homology"/>
<evidence type="ECO:0000313" key="10">
    <source>
        <dbReference type="Proteomes" id="UP001642483"/>
    </source>
</evidence>
<dbReference type="InterPro" id="IPR025661">
    <property type="entry name" value="Pept_asp_AS"/>
</dbReference>
<gene>
    <name evidence="9" type="ORF">CVLEPA_LOCUS10542</name>
</gene>
<dbReference type="PROSITE" id="PS00640">
    <property type="entry name" value="THIOL_PROTEASE_ASN"/>
    <property type="match status" value="1"/>
</dbReference>
<name>A0ABP0FKS2_CLALP</name>
<dbReference type="PANTHER" id="PTHR12411">
    <property type="entry name" value="CYSTEINE PROTEASE FAMILY C1-RELATED"/>
    <property type="match status" value="1"/>
</dbReference>
<evidence type="ECO:0000259" key="7">
    <source>
        <dbReference type="SMART" id="SM00645"/>
    </source>
</evidence>
<reference evidence="9 10" key="1">
    <citation type="submission" date="2024-02" db="EMBL/GenBank/DDBJ databases">
        <authorList>
            <person name="Daric V."/>
            <person name="Darras S."/>
        </authorList>
    </citation>
    <scope>NUCLEOTIDE SEQUENCE [LARGE SCALE GENOMIC DNA]</scope>
</reference>
<dbReference type="SMART" id="SM00848">
    <property type="entry name" value="Inhibitor_I29"/>
    <property type="match status" value="1"/>
</dbReference>
<dbReference type="PRINTS" id="PR00705">
    <property type="entry name" value="PAPAIN"/>
</dbReference>